<dbReference type="InterPro" id="IPR051446">
    <property type="entry name" value="HTH_trans_reg/aminotransferase"/>
</dbReference>
<dbReference type="Pfam" id="PF00392">
    <property type="entry name" value="GntR"/>
    <property type="match status" value="1"/>
</dbReference>
<evidence type="ECO:0000313" key="8">
    <source>
        <dbReference type="EMBL" id="SKA37327.1"/>
    </source>
</evidence>
<evidence type="ECO:0000256" key="1">
    <source>
        <dbReference type="ARBA" id="ARBA00005384"/>
    </source>
</evidence>
<dbReference type="Gene3D" id="3.40.640.10">
    <property type="entry name" value="Type I PLP-dependent aspartate aminotransferase-like (Major domain)"/>
    <property type="match status" value="1"/>
</dbReference>
<gene>
    <name evidence="8" type="ORF">SAMN02745673_04682</name>
</gene>
<dbReference type="PANTHER" id="PTHR46577:SF1">
    <property type="entry name" value="HTH-TYPE TRANSCRIPTIONAL REGULATORY PROTEIN GABR"/>
    <property type="match status" value="1"/>
</dbReference>
<feature type="domain" description="HTH gntR-type" evidence="7">
    <location>
        <begin position="5"/>
        <end position="73"/>
    </location>
</feature>
<dbReference type="InterPro" id="IPR000524">
    <property type="entry name" value="Tscrpt_reg_HTH_GntR"/>
</dbReference>
<dbReference type="GO" id="GO:0003677">
    <property type="term" value="F:DNA binding"/>
    <property type="evidence" value="ECO:0007669"/>
    <property type="project" value="UniProtKB-KW"/>
</dbReference>
<dbReference type="SMART" id="SM00345">
    <property type="entry name" value="HTH_GNTR"/>
    <property type="match status" value="1"/>
</dbReference>
<dbReference type="AlphaFoldDB" id="A0A1T4TAB8"/>
<dbReference type="InterPro" id="IPR015421">
    <property type="entry name" value="PyrdxlP-dep_Trfase_major"/>
</dbReference>
<comment type="similarity">
    <text evidence="1">In the C-terminal section; belongs to the class-I pyridoxal-phosphate-dependent aminotransferase family.</text>
</comment>
<dbReference type="RefSeq" id="WP_078763965.1">
    <property type="nucleotide sequence ID" value="NZ_FUWS01000017.1"/>
</dbReference>
<dbReference type="SUPFAM" id="SSF53383">
    <property type="entry name" value="PLP-dependent transferases"/>
    <property type="match status" value="1"/>
</dbReference>
<evidence type="ECO:0000256" key="2">
    <source>
        <dbReference type="ARBA" id="ARBA00022898"/>
    </source>
</evidence>
<dbReference type="PANTHER" id="PTHR46577">
    <property type="entry name" value="HTH-TYPE TRANSCRIPTIONAL REGULATORY PROTEIN GABR"/>
    <property type="match status" value="1"/>
</dbReference>
<dbReference type="GO" id="GO:0030170">
    <property type="term" value="F:pyridoxal phosphate binding"/>
    <property type="evidence" value="ECO:0007669"/>
    <property type="project" value="InterPro"/>
</dbReference>
<keyword evidence="9" id="KW-1185">Reference proteome</keyword>
<evidence type="ECO:0000256" key="6">
    <source>
        <dbReference type="SAM" id="MobiDB-lite"/>
    </source>
</evidence>
<evidence type="ECO:0000256" key="3">
    <source>
        <dbReference type="ARBA" id="ARBA00023015"/>
    </source>
</evidence>
<accession>A0A1T4TAB8</accession>
<reference evidence="8 9" key="1">
    <citation type="submission" date="2017-02" db="EMBL/GenBank/DDBJ databases">
        <authorList>
            <person name="Peterson S.W."/>
        </authorList>
    </citation>
    <scope>NUCLEOTIDE SEQUENCE [LARGE SCALE GENOMIC DNA]</scope>
    <source>
        <strain evidence="8 9">DSM 45154</strain>
    </source>
</reference>
<dbReference type="PROSITE" id="PS50949">
    <property type="entry name" value="HTH_GNTR"/>
    <property type="match status" value="1"/>
</dbReference>
<dbReference type="OrthoDB" id="4336542at2"/>
<dbReference type="Gene3D" id="3.90.1150.10">
    <property type="entry name" value="Aspartate Aminotransferase, domain 1"/>
    <property type="match status" value="1"/>
</dbReference>
<dbReference type="Pfam" id="PF00155">
    <property type="entry name" value="Aminotran_1_2"/>
    <property type="match status" value="1"/>
</dbReference>
<keyword evidence="2" id="KW-0663">Pyridoxal phosphate</keyword>
<dbReference type="InterPro" id="IPR036388">
    <property type="entry name" value="WH-like_DNA-bd_sf"/>
</dbReference>
<dbReference type="EMBL" id="FUWS01000017">
    <property type="protein sequence ID" value="SKA37327.1"/>
    <property type="molecule type" value="Genomic_DNA"/>
</dbReference>
<feature type="region of interest" description="Disordered" evidence="6">
    <location>
        <begin position="64"/>
        <end position="90"/>
    </location>
</feature>
<dbReference type="InterPro" id="IPR036390">
    <property type="entry name" value="WH_DNA-bd_sf"/>
</dbReference>
<proteinExistence type="inferred from homology"/>
<dbReference type="InterPro" id="IPR004839">
    <property type="entry name" value="Aminotransferase_I/II_large"/>
</dbReference>
<keyword evidence="5" id="KW-0804">Transcription</keyword>
<dbReference type="STRING" id="1122192.SAMN02745673_04682"/>
<sequence>MVITGRGSHEIADSVERAIATGELTVDAVLPPIRDLARELGVNPNTVASAYRLLRDRGLVETAGRRGTRVRAQPPEAPREPVTGVLPPGVRDAASGNPDPRLLPDLGDALAAVAARRRGRHRLYDAPPVLPEMTEVARACLGGDGVDSAETTVTSGALDGIDRLLRSGLRPGDAVAVEDPGWHSELDLVASLGLRRLPVRVDDEGPLPDALAAALRAGARAAVLTCRAQNPTGAALGRERAAELRELLRGHPHVLTVEDDHGFGFVDTPFWCVAGATDRWAVVRSVAKGYGPDLRLAMLAGDPVTVDRVRAGQRLGPGWVSHVLQETFVELWRSGVVDAGRAARSYTDRRDALIAELARYGMAAHGRSGVNVWVRVADEAIAVAQLLARGWATSPGSRFRTESEPGIRVTVSELTVADMPALAADIAASGGLAGPHV</sequence>
<dbReference type="CDD" id="cd07377">
    <property type="entry name" value="WHTH_GntR"/>
    <property type="match status" value="1"/>
</dbReference>
<evidence type="ECO:0000256" key="4">
    <source>
        <dbReference type="ARBA" id="ARBA00023125"/>
    </source>
</evidence>
<dbReference type="InterPro" id="IPR015424">
    <property type="entry name" value="PyrdxlP-dep_Trfase"/>
</dbReference>
<evidence type="ECO:0000259" key="7">
    <source>
        <dbReference type="PROSITE" id="PS50949"/>
    </source>
</evidence>
<keyword evidence="4" id="KW-0238">DNA-binding</keyword>
<protein>
    <submittedName>
        <fullName evidence="8">Transcriptional regulator, GntR family</fullName>
    </submittedName>
</protein>
<dbReference type="InterPro" id="IPR015422">
    <property type="entry name" value="PyrdxlP-dep_Trfase_small"/>
</dbReference>
<dbReference type="Gene3D" id="1.10.10.10">
    <property type="entry name" value="Winged helix-like DNA-binding domain superfamily/Winged helix DNA-binding domain"/>
    <property type="match status" value="1"/>
</dbReference>
<dbReference type="GO" id="GO:0003700">
    <property type="term" value="F:DNA-binding transcription factor activity"/>
    <property type="evidence" value="ECO:0007669"/>
    <property type="project" value="InterPro"/>
</dbReference>
<keyword evidence="3" id="KW-0805">Transcription regulation</keyword>
<dbReference type="CDD" id="cd00609">
    <property type="entry name" value="AAT_like"/>
    <property type="match status" value="1"/>
</dbReference>
<evidence type="ECO:0000256" key="5">
    <source>
        <dbReference type="ARBA" id="ARBA00023163"/>
    </source>
</evidence>
<evidence type="ECO:0000313" key="9">
    <source>
        <dbReference type="Proteomes" id="UP000190637"/>
    </source>
</evidence>
<name>A0A1T4TAB8_9ACTN</name>
<dbReference type="Proteomes" id="UP000190637">
    <property type="component" value="Unassembled WGS sequence"/>
</dbReference>
<organism evidence="8 9">
    <name type="scientific">Marinactinospora thermotolerans DSM 45154</name>
    <dbReference type="NCBI Taxonomy" id="1122192"/>
    <lineage>
        <taxon>Bacteria</taxon>
        <taxon>Bacillati</taxon>
        <taxon>Actinomycetota</taxon>
        <taxon>Actinomycetes</taxon>
        <taxon>Streptosporangiales</taxon>
        <taxon>Nocardiopsidaceae</taxon>
        <taxon>Marinactinospora</taxon>
    </lineage>
</organism>
<dbReference type="SUPFAM" id="SSF46785">
    <property type="entry name" value="Winged helix' DNA-binding domain"/>
    <property type="match status" value="1"/>
</dbReference>